<evidence type="ECO:0000313" key="2">
    <source>
        <dbReference type="Proteomes" id="UP000763641"/>
    </source>
</evidence>
<dbReference type="PROSITE" id="PS51257">
    <property type="entry name" value="PROKAR_LIPOPROTEIN"/>
    <property type="match status" value="1"/>
</dbReference>
<evidence type="ECO:0000313" key="1">
    <source>
        <dbReference type="EMBL" id="MBM6575608.1"/>
    </source>
</evidence>
<protein>
    <recommendedName>
        <fullName evidence="3">C-type lysozyme inhibitor domain-containing protein</fullName>
    </recommendedName>
</protein>
<proteinExistence type="predicted"/>
<organism evidence="1 2">
    <name type="scientific">Sphingomonas longa</name>
    <dbReference type="NCBI Taxonomy" id="2778730"/>
    <lineage>
        <taxon>Bacteria</taxon>
        <taxon>Pseudomonadati</taxon>
        <taxon>Pseudomonadota</taxon>
        <taxon>Alphaproteobacteria</taxon>
        <taxon>Sphingomonadales</taxon>
        <taxon>Sphingomonadaceae</taxon>
        <taxon>Sphingomonas</taxon>
    </lineage>
</organism>
<reference evidence="1 2" key="1">
    <citation type="submission" date="2020-12" db="EMBL/GenBank/DDBJ databases">
        <title>Sphingomonas sp.</title>
        <authorList>
            <person name="Kim M.K."/>
        </authorList>
    </citation>
    <scope>NUCLEOTIDE SEQUENCE [LARGE SCALE GENOMIC DNA]</scope>
    <source>
        <strain evidence="1 2">BT552</strain>
    </source>
</reference>
<sequence>MKNPILLAAPLLVLAACNSQPKQPEVLDSNPDPMANRLANAAPVELPPAIRADKTLRCGDGSLVGVTFFQGDKLVSVRVPSTATPVRLTAPEAGQPYTADGGWKLTGDEKSVNVTPAGKAALTCHD</sequence>
<name>A0ABS2D3Z2_9SPHN</name>
<dbReference type="EMBL" id="JAFEMC010000001">
    <property type="protein sequence ID" value="MBM6575608.1"/>
    <property type="molecule type" value="Genomic_DNA"/>
</dbReference>
<accession>A0ABS2D3Z2</accession>
<keyword evidence="2" id="KW-1185">Reference proteome</keyword>
<comment type="caution">
    <text evidence="1">The sequence shown here is derived from an EMBL/GenBank/DDBJ whole genome shotgun (WGS) entry which is preliminary data.</text>
</comment>
<gene>
    <name evidence="1" type="ORF">ILT43_04435</name>
</gene>
<dbReference type="RefSeq" id="WP_204195354.1">
    <property type="nucleotide sequence ID" value="NZ_JAFEMC010000001.1"/>
</dbReference>
<dbReference type="Proteomes" id="UP000763641">
    <property type="component" value="Unassembled WGS sequence"/>
</dbReference>
<evidence type="ECO:0008006" key="3">
    <source>
        <dbReference type="Google" id="ProtNLM"/>
    </source>
</evidence>